<organism evidence="6 7">
    <name type="scientific">Candidatus Woykebacteria bacterium RBG_16_39_9b</name>
    <dbReference type="NCBI Taxonomy" id="1802595"/>
    <lineage>
        <taxon>Bacteria</taxon>
        <taxon>Candidatus Woykeibacteriota</taxon>
    </lineage>
</organism>
<evidence type="ECO:0000256" key="2">
    <source>
        <dbReference type="ARBA" id="ARBA00022980"/>
    </source>
</evidence>
<reference evidence="6 7" key="1">
    <citation type="journal article" date="2016" name="Nat. Commun.">
        <title>Thousands of microbial genomes shed light on interconnected biogeochemical processes in an aquifer system.</title>
        <authorList>
            <person name="Anantharaman K."/>
            <person name="Brown C.T."/>
            <person name="Hug L.A."/>
            <person name="Sharon I."/>
            <person name="Castelle C.J."/>
            <person name="Probst A.J."/>
            <person name="Thomas B.C."/>
            <person name="Singh A."/>
            <person name="Wilkins M.J."/>
            <person name="Karaoz U."/>
            <person name="Brodie E.L."/>
            <person name="Williams K.H."/>
            <person name="Hubbard S.S."/>
            <person name="Banfield J.F."/>
        </authorList>
    </citation>
    <scope>NUCLEOTIDE SEQUENCE [LARGE SCALE GENOMIC DNA]</scope>
</reference>
<dbReference type="SUPFAM" id="SSF160369">
    <property type="entry name" value="Ribosomal protein L10-like"/>
    <property type="match status" value="1"/>
</dbReference>
<dbReference type="Gene3D" id="3.30.70.1730">
    <property type="match status" value="1"/>
</dbReference>
<dbReference type="Gene3D" id="6.10.250.290">
    <property type="match status" value="1"/>
</dbReference>
<keyword evidence="2 5" id="KW-0689">Ribosomal protein</keyword>
<evidence type="ECO:0000256" key="4">
    <source>
        <dbReference type="ARBA" id="ARBA00035202"/>
    </source>
</evidence>
<dbReference type="STRING" id="1802595.A2134_00305"/>
<dbReference type="EMBL" id="MHCR01000007">
    <property type="protein sequence ID" value="OGY25844.1"/>
    <property type="molecule type" value="Genomic_DNA"/>
</dbReference>
<evidence type="ECO:0000313" key="6">
    <source>
        <dbReference type="EMBL" id="OGY25844.1"/>
    </source>
</evidence>
<dbReference type="NCBIfam" id="NF000955">
    <property type="entry name" value="PRK00099.1-1"/>
    <property type="match status" value="1"/>
</dbReference>
<dbReference type="Pfam" id="PF00466">
    <property type="entry name" value="Ribosomal_L10"/>
    <property type="match status" value="1"/>
</dbReference>
<keyword evidence="5" id="KW-0699">rRNA-binding</keyword>
<name>A0A1G1WDW4_9BACT</name>
<proteinExistence type="inferred from homology"/>
<keyword evidence="5" id="KW-0694">RNA-binding</keyword>
<sequence>MKEEKVNKLAQGLKEATSIVLTDYKGLSVSKANELKKKLKELTADFTVVKNSLLSLAGKQSGFEIPEEQLKGPTAILISRGDQIQPIKDLSTFIKDHGVPKIKFGFFDKEPLSSERLAEIAKIPGKEELLARVVGLINSPRATIVNVLSGNLRNFVYLLSEIQKSKGGVKP</sequence>
<keyword evidence="3 5" id="KW-0687">Ribonucleoprotein</keyword>
<dbReference type="AlphaFoldDB" id="A0A1G1WDW4"/>
<protein>
    <recommendedName>
        <fullName evidence="4 5">Large ribosomal subunit protein uL10</fullName>
    </recommendedName>
</protein>
<evidence type="ECO:0000256" key="5">
    <source>
        <dbReference type="HAMAP-Rule" id="MF_00362"/>
    </source>
</evidence>
<dbReference type="HAMAP" id="MF_00362">
    <property type="entry name" value="Ribosomal_uL10"/>
    <property type="match status" value="1"/>
</dbReference>
<accession>A0A1G1WDW4</accession>
<comment type="similarity">
    <text evidence="1 5">Belongs to the universal ribosomal protein uL10 family.</text>
</comment>
<evidence type="ECO:0000256" key="3">
    <source>
        <dbReference type="ARBA" id="ARBA00023274"/>
    </source>
</evidence>
<dbReference type="GO" id="GO:0005840">
    <property type="term" value="C:ribosome"/>
    <property type="evidence" value="ECO:0007669"/>
    <property type="project" value="UniProtKB-KW"/>
</dbReference>
<dbReference type="PANTHER" id="PTHR11560">
    <property type="entry name" value="39S RIBOSOMAL PROTEIN L10, MITOCHONDRIAL"/>
    <property type="match status" value="1"/>
</dbReference>
<dbReference type="Proteomes" id="UP000178162">
    <property type="component" value="Unassembled WGS sequence"/>
</dbReference>
<dbReference type="GO" id="GO:1990904">
    <property type="term" value="C:ribonucleoprotein complex"/>
    <property type="evidence" value="ECO:0007669"/>
    <property type="project" value="UniProtKB-KW"/>
</dbReference>
<dbReference type="GO" id="GO:0070180">
    <property type="term" value="F:large ribosomal subunit rRNA binding"/>
    <property type="evidence" value="ECO:0007669"/>
    <property type="project" value="UniProtKB-UniRule"/>
</dbReference>
<dbReference type="InterPro" id="IPR043141">
    <property type="entry name" value="Ribosomal_uL10-like_sf"/>
</dbReference>
<dbReference type="InterPro" id="IPR001790">
    <property type="entry name" value="Ribosomal_uL10"/>
</dbReference>
<dbReference type="InterPro" id="IPR047865">
    <property type="entry name" value="Ribosomal_uL10_bac_type"/>
</dbReference>
<dbReference type="InterPro" id="IPR022973">
    <property type="entry name" value="Ribosomal_uL10_bac"/>
</dbReference>
<evidence type="ECO:0000313" key="7">
    <source>
        <dbReference type="Proteomes" id="UP000178162"/>
    </source>
</evidence>
<dbReference type="GO" id="GO:0006412">
    <property type="term" value="P:translation"/>
    <property type="evidence" value="ECO:0007669"/>
    <property type="project" value="UniProtKB-UniRule"/>
</dbReference>
<comment type="subunit">
    <text evidence="5">Part of the ribosomal stalk of the 50S ribosomal subunit. The N-terminus interacts with L11 and the large rRNA to form the base of the stalk. The C-terminus forms an elongated spine to which L12 dimers bind in a sequential fashion forming a multimeric L10(L12)X complex.</text>
</comment>
<dbReference type="CDD" id="cd05797">
    <property type="entry name" value="Ribosomal_L10"/>
    <property type="match status" value="1"/>
</dbReference>
<comment type="function">
    <text evidence="5">Forms part of the ribosomal stalk, playing a central role in the interaction of the ribosome with GTP-bound translation factors.</text>
</comment>
<evidence type="ECO:0000256" key="1">
    <source>
        <dbReference type="ARBA" id="ARBA00008889"/>
    </source>
</evidence>
<comment type="caution">
    <text evidence="6">The sequence shown here is derived from an EMBL/GenBank/DDBJ whole genome shotgun (WGS) entry which is preliminary data.</text>
</comment>
<gene>
    <name evidence="5" type="primary">rplJ</name>
    <name evidence="6" type="ORF">A2134_00305</name>
</gene>